<dbReference type="SUPFAM" id="SSF74853">
    <property type="entry name" value="Lamin A/C globular tail domain"/>
    <property type="match status" value="1"/>
</dbReference>
<evidence type="ECO:0000259" key="2">
    <source>
        <dbReference type="PROSITE" id="PS51841"/>
    </source>
</evidence>
<dbReference type="InterPro" id="IPR036415">
    <property type="entry name" value="Lamin_tail_dom_sf"/>
</dbReference>
<feature type="transmembrane region" description="Helical" evidence="1">
    <location>
        <begin position="21"/>
        <end position="40"/>
    </location>
</feature>
<evidence type="ECO:0000313" key="3">
    <source>
        <dbReference type="EMBL" id="OGD88240.1"/>
    </source>
</evidence>
<dbReference type="EMBL" id="MFBD01000035">
    <property type="protein sequence ID" value="OGD88240.1"/>
    <property type="molecule type" value="Genomic_DNA"/>
</dbReference>
<comment type="caution">
    <text evidence="3">The sequence shown here is derived from an EMBL/GenBank/DDBJ whole genome shotgun (WGS) entry which is preliminary data.</text>
</comment>
<feature type="domain" description="LTD" evidence="2">
    <location>
        <begin position="109"/>
        <end position="236"/>
    </location>
</feature>
<dbReference type="Gene3D" id="2.60.40.1260">
    <property type="entry name" value="Lamin Tail domain"/>
    <property type="match status" value="1"/>
</dbReference>
<accession>A0A1F5G8P5</accession>
<dbReference type="STRING" id="1797714.A3D04_02730"/>
<protein>
    <recommendedName>
        <fullName evidence="2">LTD domain-containing protein</fullName>
    </recommendedName>
</protein>
<gene>
    <name evidence="3" type="ORF">A3D04_02730</name>
</gene>
<proteinExistence type="predicted"/>
<keyword evidence="1" id="KW-0472">Membrane</keyword>
<sequence>MPRTVRIGYFSPIVNFPARRLVIWTCAVAVVAILAVLSVGPSGVRAAKCKIVVNGAATQSNVSPCVVDQTFVGIGNTIVNRIMAKANTGNNNTGGGAIQTGSATAIVKITNRVNSTSAGSVVINEVMWMGSGESPSDEWIELRNTTSGDIDLSGWKIENALASNDTVIIPAGYTIPANGFFLIANYDVTHSDSALVLTVAVDLVTNISLHNSYSQNGALVLKDAEETVVDQTPVPAGSDWPAGINDTTKQSMERNLIAGDGSDFGSWHTCIAADCNSSSFWKTAGGPNYGTPKAANSTP</sequence>
<name>A0A1F5G8P5_9BACT</name>
<organism evidence="3 4">
    <name type="scientific">Candidatus Curtissbacteria bacterium RIFCSPHIGHO2_02_FULL_40_16b</name>
    <dbReference type="NCBI Taxonomy" id="1797714"/>
    <lineage>
        <taxon>Bacteria</taxon>
        <taxon>Candidatus Curtissiibacteriota</taxon>
    </lineage>
</organism>
<keyword evidence="1" id="KW-0812">Transmembrane</keyword>
<reference evidence="3 4" key="1">
    <citation type="journal article" date="2016" name="Nat. Commun.">
        <title>Thousands of microbial genomes shed light on interconnected biogeochemical processes in an aquifer system.</title>
        <authorList>
            <person name="Anantharaman K."/>
            <person name="Brown C.T."/>
            <person name="Hug L.A."/>
            <person name="Sharon I."/>
            <person name="Castelle C.J."/>
            <person name="Probst A.J."/>
            <person name="Thomas B.C."/>
            <person name="Singh A."/>
            <person name="Wilkins M.J."/>
            <person name="Karaoz U."/>
            <person name="Brodie E.L."/>
            <person name="Williams K.H."/>
            <person name="Hubbard S.S."/>
            <person name="Banfield J.F."/>
        </authorList>
    </citation>
    <scope>NUCLEOTIDE SEQUENCE [LARGE SCALE GENOMIC DNA]</scope>
</reference>
<dbReference type="Proteomes" id="UP000177369">
    <property type="component" value="Unassembled WGS sequence"/>
</dbReference>
<dbReference type="InterPro" id="IPR001322">
    <property type="entry name" value="Lamin_tail_dom"/>
</dbReference>
<evidence type="ECO:0000313" key="4">
    <source>
        <dbReference type="Proteomes" id="UP000177369"/>
    </source>
</evidence>
<keyword evidence="1" id="KW-1133">Transmembrane helix</keyword>
<dbReference type="Pfam" id="PF00932">
    <property type="entry name" value="LTD"/>
    <property type="match status" value="1"/>
</dbReference>
<dbReference type="PROSITE" id="PS51841">
    <property type="entry name" value="LTD"/>
    <property type="match status" value="1"/>
</dbReference>
<evidence type="ECO:0000256" key="1">
    <source>
        <dbReference type="SAM" id="Phobius"/>
    </source>
</evidence>
<dbReference type="AlphaFoldDB" id="A0A1F5G8P5"/>